<dbReference type="SMART" id="SM00062">
    <property type="entry name" value="PBPb"/>
    <property type="match status" value="1"/>
</dbReference>
<dbReference type="CDD" id="cd13692">
    <property type="entry name" value="PBP2_BztA"/>
    <property type="match status" value="1"/>
</dbReference>
<reference evidence="5 6" key="1">
    <citation type="submission" date="2020-04" db="EMBL/GenBank/DDBJ databases">
        <title>Draft Whole-Genome sequence of Marichromatium bheemlicum DSM 18632, type strain.</title>
        <authorList>
            <person name="Kyndt J.A."/>
            <person name="Meyer T.E."/>
        </authorList>
    </citation>
    <scope>NUCLEOTIDE SEQUENCE [LARGE SCALE GENOMIC DNA]</scope>
    <source>
        <strain evidence="5 6">DSM 18632</strain>
    </source>
</reference>
<organism evidence="5 6">
    <name type="scientific">Marichromatium bheemlicum</name>
    <dbReference type="NCBI Taxonomy" id="365339"/>
    <lineage>
        <taxon>Bacteria</taxon>
        <taxon>Pseudomonadati</taxon>
        <taxon>Pseudomonadota</taxon>
        <taxon>Gammaproteobacteria</taxon>
        <taxon>Chromatiales</taxon>
        <taxon>Chromatiaceae</taxon>
        <taxon>Marichromatium</taxon>
    </lineage>
</organism>
<evidence type="ECO:0000313" key="5">
    <source>
        <dbReference type="EMBL" id="NKN32722.1"/>
    </source>
</evidence>
<proteinExistence type="inferred from homology"/>
<sequence>MQTRRRWLIGLILATALGSGQSATLDEVRDRGELRCGVNGEVPGLSHRTADGHWEGLDVDFCRAVSAAVLGTAERVRFVTTTPNDRLARLRAGDFDILARNTSWTLARDTESGVAFVGVLYHDGQGFMVRRDSHIHSALELDGRRVCVITGTTGPHNARAYSTRHRMHLRLVPSADIHSATRAYLRGECDALSSDQSQLFAVRSTLRQGSAEHRILTEVISKEPLSPAVRDDDPRWFDIVRWTLFVLIDAEEQGIDSQHPSVPYNGPAVTLFDDDAQIGARLGLSPGWSRRIISQVGNYAELFERNLGIHSPLQIKRGLNALWRDGGILYAPPSH</sequence>
<keyword evidence="2" id="KW-0813">Transport</keyword>
<dbReference type="PANTHER" id="PTHR30085">
    <property type="entry name" value="AMINO ACID ABC TRANSPORTER PERMEASE"/>
    <property type="match status" value="1"/>
</dbReference>
<name>A0ABX1I573_9GAMM</name>
<protein>
    <submittedName>
        <fullName evidence="5">Amino acid ABC transporter substrate-binding protein</fullName>
    </submittedName>
</protein>
<dbReference type="InterPro" id="IPR001638">
    <property type="entry name" value="Solute-binding_3/MltF_N"/>
</dbReference>
<evidence type="ECO:0000256" key="2">
    <source>
        <dbReference type="ARBA" id="ARBA00022448"/>
    </source>
</evidence>
<comment type="caution">
    <text evidence="5">The sequence shown here is derived from an EMBL/GenBank/DDBJ whole genome shotgun (WGS) entry which is preliminary data.</text>
</comment>
<dbReference type="Proteomes" id="UP000740754">
    <property type="component" value="Unassembled WGS sequence"/>
</dbReference>
<evidence type="ECO:0000313" key="6">
    <source>
        <dbReference type="Proteomes" id="UP000740754"/>
    </source>
</evidence>
<keyword evidence="6" id="KW-1185">Reference proteome</keyword>
<dbReference type="SUPFAM" id="SSF53850">
    <property type="entry name" value="Periplasmic binding protein-like II"/>
    <property type="match status" value="1"/>
</dbReference>
<evidence type="ECO:0000256" key="1">
    <source>
        <dbReference type="ARBA" id="ARBA00010333"/>
    </source>
</evidence>
<gene>
    <name evidence="5" type="ORF">HF203_05740</name>
</gene>
<dbReference type="PANTHER" id="PTHR30085:SF7">
    <property type="entry name" value="AMINO-ACID ABC TRANSPORTER-BINDING PROTEIN YHDW-RELATED"/>
    <property type="match status" value="1"/>
</dbReference>
<dbReference type="InterPro" id="IPR051455">
    <property type="entry name" value="Bact_solute-bind_prot3"/>
</dbReference>
<evidence type="ECO:0000259" key="4">
    <source>
        <dbReference type="SMART" id="SM00062"/>
    </source>
</evidence>
<evidence type="ECO:0000256" key="3">
    <source>
        <dbReference type="ARBA" id="ARBA00022729"/>
    </source>
</evidence>
<dbReference type="Pfam" id="PF00497">
    <property type="entry name" value="SBP_bac_3"/>
    <property type="match status" value="1"/>
</dbReference>
<dbReference type="Gene3D" id="3.40.190.10">
    <property type="entry name" value="Periplasmic binding protein-like II"/>
    <property type="match status" value="2"/>
</dbReference>
<dbReference type="EMBL" id="JAAXKX010000005">
    <property type="protein sequence ID" value="NKN32722.1"/>
    <property type="molecule type" value="Genomic_DNA"/>
</dbReference>
<dbReference type="RefSeq" id="WP_168667525.1">
    <property type="nucleotide sequence ID" value="NZ_JAAXKX010000005.1"/>
</dbReference>
<feature type="domain" description="Solute-binding protein family 3/N-terminal" evidence="4">
    <location>
        <begin position="33"/>
        <end position="256"/>
    </location>
</feature>
<accession>A0ABX1I573</accession>
<comment type="similarity">
    <text evidence="1">Belongs to the bacterial solute-binding protein 3 family.</text>
</comment>
<keyword evidence="3" id="KW-0732">Signal</keyword>